<evidence type="ECO:0000313" key="1">
    <source>
        <dbReference type="EMBL" id="ERK57675.1"/>
    </source>
</evidence>
<dbReference type="EMBL" id="AWVP01000062">
    <property type="protein sequence ID" value="ERK57675.1"/>
    <property type="molecule type" value="Genomic_DNA"/>
</dbReference>
<dbReference type="Gene3D" id="3.40.50.1000">
    <property type="entry name" value="HAD superfamily/HAD-like"/>
    <property type="match status" value="1"/>
</dbReference>
<proteinExistence type="predicted"/>
<dbReference type="NCBIfam" id="TIGR01668">
    <property type="entry name" value="YqeG_hyp_ppase"/>
    <property type="match status" value="1"/>
</dbReference>
<sequence>MILRRYFLPDDFIEKYEFIDVEYMNMHNKKVIISDLDNTLISWDSKKDTKELNRWLKRMRRAGFDIIVVSNNTEERVEEFCKQLNLQYVAGAKKPFTTGFKKALHKLNRKPEEAIILGDQVLTDILGAKSFGVMSVLVKPISKTDAFKTRINRFFEGIIITILKRKKVFPQMKVLKYKLTKKKVKGSNGGYIG</sequence>
<dbReference type="InterPro" id="IPR010021">
    <property type="entry name" value="PGPP1/Gep4"/>
</dbReference>
<dbReference type="Pfam" id="PF00702">
    <property type="entry name" value="Hydrolase"/>
    <property type="match status" value="1"/>
</dbReference>
<protein>
    <submittedName>
        <fullName evidence="1">HAD phosphatase, family IIIA</fullName>
    </submittedName>
</protein>
<evidence type="ECO:0000313" key="2">
    <source>
        <dbReference type="Proteomes" id="UP000016637"/>
    </source>
</evidence>
<dbReference type="InterPro" id="IPR006439">
    <property type="entry name" value="HAD-SF_hydro_IA"/>
</dbReference>
<dbReference type="NCBIfam" id="TIGR01662">
    <property type="entry name" value="HAD-SF-IIIA"/>
    <property type="match status" value="1"/>
</dbReference>
<dbReference type="eggNOG" id="COG2179">
    <property type="taxonomic scope" value="Bacteria"/>
</dbReference>
<name>U2Q4H8_9BACL</name>
<dbReference type="Proteomes" id="UP000016637">
    <property type="component" value="Unassembled WGS sequence"/>
</dbReference>
<dbReference type="AlphaFoldDB" id="U2Q4H8"/>
<dbReference type="InterPro" id="IPR023214">
    <property type="entry name" value="HAD_sf"/>
</dbReference>
<organism evidence="1 2">
    <name type="scientific">Gemella bergeri ATCC 700627</name>
    <dbReference type="NCBI Taxonomy" id="1321820"/>
    <lineage>
        <taxon>Bacteria</taxon>
        <taxon>Bacillati</taxon>
        <taxon>Bacillota</taxon>
        <taxon>Bacilli</taxon>
        <taxon>Bacillales</taxon>
        <taxon>Gemellaceae</taxon>
        <taxon>Gemella</taxon>
    </lineage>
</organism>
<dbReference type="PATRIC" id="fig|1321820.3.peg.973"/>
<dbReference type="NCBIfam" id="TIGR01549">
    <property type="entry name" value="HAD-SF-IA-v1"/>
    <property type="match status" value="1"/>
</dbReference>
<reference evidence="1 2" key="1">
    <citation type="submission" date="2013-08" db="EMBL/GenBank/DDBJ databases">
        <authorList>
            <person name="Weinstock G."/>
            <person name="Sodergren E."/>
            <person name="Wylie T."/>
            <person name="Fulton L."/>
            <person name="Fulton R."/>
            <person name="Fronick C."/>
            <person name="O'Laughlin M."/>
            <person name="Godfrey J."/>
            <person name="Miner T."/>
            <person name="Herter B."/>
            <person name="Appelbaum E."/>
            <person name="Cordes M."/>
            <person name="Lek S."/>
            <person name="Wollam A."/>
            <person name="Pepin K.H."/>
            <person name="Palsikar V.B."/>
            <person name="Mitreva M."/>
            <person name="Wilson R.K."/>
        </authorList>
    </citation>
    <scope>NUCLEOTIDE SEQUENCE [LARGE SCALE GENOMIC DNA]</scope>
    <source>
        <strain evidence="1 2">ATCC 700627</strain>
    </source>
</reference>
<comment type="caution">
    <text evidence="1">The sequence shown here is derived from an EMBL/GenBank/DDBJ whole genome shotgun (WGS) entry which is preliminary data.</text>
</comment>
<dbReference type="RefSeq" id="WP_021753656.1">
    <property type="nucleotide sequence ID" value="NZ_KI271875.1"/>
</dbReference>
<dbReference type="InterPro" id="IPR006549">
    <property type="entry name" value="HAD-SF_hydro_IIIA"/>
</dbReference>
<accession>U2Q4H8</accession>
<dbReference type="GO" id="GO:0008962">
    <property type="term" value="F:phosphatidylglycerophosphatase activity"/>
    <property type="evidence" value="ECO:0007669"/>
    <property type="project" value="InterPro"/>
</dbReference>
<dbReference type="HOGENOM" id="CLU_056221_4_0_9"/>
<dbReference type="InterPro" id="IPR036412">
    <property type="entry name" value="HAD-like_sf"/>
</dbReference>
<dbReference type="SUPFAM" id="SSF56784">
    <property type="entry name" value="HAD-like"/>
    <property type="match status" value="1"/>
</dbReference>
<gene>
    <name evidence="1" type="ORF">HMPREF1983_01000</name>
</gene>
<keyword evidence="2" id="KW-1185">Reference proteome</keyword>
<dbReference type="CDD" id="cd16416">
    <property type="entry name" value="HAD_BsYqeG-like"/>
    <property type="match status" value="1"/>
</dbReference>